<keyword evidence="1" id="KW-0500">Molybdenum</keyword>
<dbReference type="Proteomes" id="UP000503264">
    <property type="component" value="Chromosome"/>
</dbReference>
<evidence type="ECO:0000313" key="3">
    <source>
        <dbReference type="Proteomes" id="UP000503264"/>
    </source>
</evidence>
<name>A0A6G5QFA6_9BACT</name>
<reference evidence="2 3" key="1">
    <citation type="submission" date="2016-07" db="EMBL/GenBank/DDBJ databases">
        <title>Comparative genomics of the Campylobacter concisus group.</title>
        <authorList>
            <person name="Miller W.G."/>
            <person name="Yee E."/>
            <person name="Chapman M.H."/>
            <person name="Huynh S."/>
            <person name="Bono J.L."/>
            <person name="On S.L.W."/>
            <person name="StLeger J."/>
            <person name="Foster G."/>
            <person name="Parker C.T."/>
        </authorList>
    </citation>
    <scope>NUCLEOTIDE SEQUENCE [LARGE SCALE GENOMIC DNA]</scope>
    <source>
        <strain evidence="2 3">CCUG 21559</strain>
    </source>
</reference>
<dbReference type="RefSeq" id="WP_169753296.1">
    <property type="nucleotide sequence ID" value="NZ_CP012542.1"/>
</dbReference>
<sequence>MQKQDRREFLKKLMLGTSAVGAMAVGAKALEVKEDEHSKQVLYKRNKTWEFYYKQAK</sequence>
<accession>A0A6G5QFA6</accession>
<keyword evidence="3" id="KW-1185">Reference proteome</keyword>
<dbReference type="InterPro" id="IPR019546">
    <property type="entry name" value="TAT_signal_bac_arc"/>
</dbReference>
<gene>
    <name evidence="2" type="ORF">CMUC_0373</name>
</gene>
<dbReference type="EMBL" id="CP012542">
    <property type="protein sequence ID" value="QCD44186.1"/>
    <property type="molecule type" value="Genomic_DNA"/>
</dbReference>
<protein>
    <submittedName>
        <fullName evidence="2">Putative formate dehydrogenase-associated protein</fullName>
    </submittedName>
</protein>
<dbReference type="InterPro" id="IPR006311">
    <property type="entry name" value="TAT_signal"/>
</dbReference>
<evidence type="ECO:0000313" key="2">
    <source>
        <dbReference type="EMBL" id="QCD44186.1"/>
    </source>
</evidence>
<dbReference type="AlphaFoldDB" id="A0A6G5QFA6"/>
<dbReference type="PROSITE" id="PS51318">
    <property type="entry name" value="TAT"/>
    <property type="match status" value="1"/>
</dbReference>
<dbReference type="NCBIfam" id="TIGR01409">
    <property type="entry name" value="TAT_signal_seq"/>
    <property type="match status" value="1"/>
</dbReference>
<evidence type="ECO:0000256" key="1">
    <source>
        <dbReference type="ARBA" id="ARBA00022505"/>
    </source>
</evidence>
<proteinExistence type="predicted"/>
<organism evidence="2 3">
    <name type="scientific">Campylobacter mucosalis CCUG 21559</name>
    <dbReference type="NCBI Taxonomy" id="1032067"/>
    <lineage>
        <taxon>Bacteria</taxon>
        <taxon>Pseudomonadati</taxon>
        <taxon>Campylobacterota</taxon>
        <taxon>Epsilonproteobacteria</taxon>
        <taxon>Campylobacterales</taxon>
        <taxon>Campylobacteraceae</taxon>
        <taxon>Campylobacter</taxon>
    </lineage>
</organism>